<proteinExistence type="predicted"/>
<evidence type="ECO:0000313" key="2">
    <source>
        <dbReference type="EMBL" id="QSG14843.1"/>
    </source>
</evidence>
<sequence>MGLLDTIRSVLGARESESAESEPPESKPETGDEPEPETGDTSASEAADSSTEAATSEPEHTEQPDTHDPDEAVEDGPAGDESDFDHLTTETVDDGPDMADDAAELITEAETDDADAGVTDSSEVDMVPEDDPRVEFVEAADELAGFWGEYDLDFALESLTRLDDLVAEQWDAERFEDVEFGDDGYDADVYTETATQLGSYFGEVLVRQHDGTWQQETGTGWTVAVPSGPDSEAAGATVTVFQVAEDCLTGESTFTGMHDALADRLNLSGRAGDGDTPVDLDRADIETVASDGEIEDAAERLRAGAEDLAERWPEYDLDFTVESLDRLDTLLETELDRDRFVDVELGDESDQESMLLTAHVVGVAGYLAEVLRRQRSADWDDMGRMVLVVEHDDSRTRIDPIEVAIAAVRARGSLTAAVPDASLDTDAL</sequence>
<feature type="compositionally biased region" description="Low complexity" evidence="1">
    <location>
        <begin position="39"/>
        <end position="56"/>
    </location>
</feature>
<dbReference type="GeneID" id="68857947"/>
<feature type="region of interest" description="Disordered" evidence="1">
    <location>
        <begin position="1"/>
        <end position="128"/>
    </location>
</feature>
<keyword evidence="3" id="KW-1185">Reference proteome</keyword>
<dbReference type="AlphaFoldDB" id="A0A897NVQ9"/>
<feature type="compositionally biased region" description="Acidic residues" evidence="1">
    <location>
        <begin position="71"/>
        <end position="83"/>
    </location>
</feature>
<name>A0A897NVQ9_9EURY</name>
<accession>A0A897NVQ9</accession>
<reference evidence="2 3" key="1">
    <citation type="submission" date="2020-11" db="EMBL/GenBank/DDBJ databases">
        <title>Carbohydrate-dependent, anaerobic sulfur respiration: A novel catabolism in halophilic archaea.</title>
        <authorList>
            <person name="Sorokin D.Y."/>
            <person name="Messina E."/>
            <person name="Smedile F."/>
            <person name="La Cono V."/>
            <person name="Hallsworth J.E."/>
            <person name="Yakimov M.M."/>
        </authorList>
    </citation>
    <scope>NUCLEOTIDE SEQUENCE [LARGE SCALE GENOMIC DNA]</scope>
    <source>
        <strain evidence="2 3">HSR-Est</strain>
    </source>
</reference>
<dbReference type="Proteomes" id="UP000663292">
    <property type="component" value="Chromosome"/>
</dbReference>
<dbReference type="EMBL" id="CP064791">
    <property type="protein sequence ID" value="QSG14843.1"/>
    <property type="molecule type" value="Genomic_DNA"/>
</dbReference>
<feature type="compositionally biased region" description="Acidic residues" evidence="1">
    <location>
        <begin position="91"/>
        <end position="115"/>
    </location>
</feature>
<gene>
    <name evidence="2" type="ORF">HSEST_1310</name>
</gene>
<dbReference type="RefSeq" id="WP_229122889.1">
    <property type="nucleotide sequence ID" value="NZ_CP064791.1"/>
</dbReference>
<protein>
    <submittedName>
        <fullName evidence="2">Uncharacterized protein</fullName>
    </submittedName>
</protein>
<evidence type="ECO:0000256" key="1">
    <source>
        <dbReference type="SAM" id="MobiDB-lite"/>
    </source>
</evidence>
<organism evidence="2 3">
    <name type="scientific">Halapricum desulfuricans</name>
    <dbReference type="NCBI Taxonomy" id="2841257"/>
    <lineage>
        <taxon>Archaea</taxon>
        <taxon>Methanobacteriati</taxon>
        <taxon>Methanobacteriota</taxon>
        <taxon>Stenosarchaea group</taxon>
        <taxon>Halobacteria</taxon>
        <taxon>Halobacteriales</taxon>
        <taxon>Haloarculaceae</taxon>
        <taxon>Halapricum</taxon>
    </lineage>
</organism>
<evidence type="ECO:0000313" key="3">
    <source>
        <dbReference type="Proteomes" id="UP000663292"/>
    </source>
</evidence>
<feature type="compositionally biased region" description="Basic and acidic residues" evidence="1">
    <location>
        <begin position="57"/>
        <end position="70"/>
    </location>
</feature>